<dbReference type="InterPro" id="IPR014327">
    <property type="entry name" value="RNA_pol_sigma70_bacteroid"/>
</dbReference>
<dbReference type="RefSeq" id="WP_130542163.1">
    <property type="nucleotide sequence ID" value="NZ_CP042431.1"/>
</dbReference>
<dbReference type="Gene3D" id="1.10.1740.10">
    <property type="match status" value="1"/>
</dbReference>
<dbReference type="NCBIfam" id="TIGR02937">
    <property type="entry name" value="sigma70-ECF"/>
    <property type="match status" value="1"/>
</dbReference>
<dbReference type="GO" id="GO:0016987">
    <property type="term" value="F:sigma factor activity"/>
    <property type="evidence" value="ECO:0007669"/>
    <property type="project" value="UniProtKB-KW"/>
</dbReference>
<keyword evidence="4" id="KW-0804">Transcription</keyword>
<gene>
    <name evidence="7" type="ORF">EV199_3595</name>
</gene>
<evidence type="ECO:0000256" key="4">
    <source>
        <dbReference type="ARBA" id="ARBA00023163"/>
    </source>
</evidence>
<evidence type="ECO:0000256" key="3">
    <source>
        <dbReference type="ARBA" id="ARBA00023082"/>
    </source>
</evidence>
<accession>A0A4Q7MSV8</accession>
<dbReference type="InterPro" id="IPR039425">
    <property type="entry name" value="RNA_pol_sigma-70-like"/>
</dbReference>
<dbReference type="CDD" id="cd06171">
    <property type="entry name" value="Sigma70_r4"/>
    <property type="match status" value="1"/>
</dbReference>
<dbReference type="Pfam" id="PF08281">
    <property type="entry name" value="Sigma70_r4_2"/>
    <property type="match status" value="1"/>
</dbReference>
<dbReference type="InterPro" id="IPR014284">
    <property type="entry name" value="RNA_pol_sigma-70_dom"/>
</dbReference>
<keyword evidence="2" id="KW-0805">Transcription regulation</keyword>
<keyword evidence="3" id="KW-0731">Sigma factor</keyword>
<dbReference type="Gene3D" id="1.10.10.10">
    <property type="entry name" value="Winged helix-like DNA-binding domain superfamily/Winged helix DNA-binding domain"/>
    <property type="match status" value="1"/>
</dbReference>
<feature type="domain" description="RNA polymerase sigma-70 region 2" evidence="5">
    <location>
        <begin position="27"/>
        <end position="92"/>
    </location>
</feature>
<dbReference type="Proteomes" id="UP000293874">
    <property type="component" value="Unassembled WGS sequence"/>
</dbReference>
<evidence type="ECO:0000259" key="5">
    <source>
        <dbReference type="Pfam" id="PF04542"/>
    </source>
</evidence>
<dbReference type="InterPro" id="IPR013325">
    <property type="entry name" value="RNA_pol_sigma_r2"/>
</dbReference>
<dbReference type="SUPFAM" id="SSF88946">
    <property type="entry name" value="Sigma2 domain of RNA polymerase sigma factors"/>
    <property type="match status" value="1"/>
</dbReference>
<evidence type="ECO:0000256" key="2">
    <source>
        <dbReference type="ARBA" id="ARBA00023015"/>
    </source>
</evidence>
<dbReference type="NCBIfam" id="TIGR02985">
    <property type="entry name" value="Sig70_bacteroi1"/>
    <property type="match status" value="1"/>
</dbReference>
<comment type="similarity">
    <text evidence="1">Belongs to the sigma-70 factor family. ECF subfamily.</text>
</comment>
<dbReference type="EMBL" id="SGXA01000002">
    <property type="protein sequence ID" value="RZS71687.1"/>
    <property type="molecule type" value="Genomic_DNA"/>
</dbReference>
<evidence type="ECO:0000313" key="7">
    <source>
        <dbReference type="EMBL" id="RZS71687.1"/>
    </source>
</evidence>
<reference evidence="7 8" key="1">
    <citation type="submission" date="2019-02" db="EMBL/GenBank/DDBJ databases">
        <title>Genomic Encyclopedia of Type Strains, Phase IV (KMG-IV): sequencing the most valuable type-strain genomes for metagenomic binning, comparative biology and taxonomic classification.</title>
        <authorList>
            <person name="Goeker M."/>
        </authorList>
    </citation>
    <scope>NUCLEOTIDE SEQUENCE [LARGE SCALE GENOMIC DNA]</scope>
    <source>
        <strain evidence="7 8">DSM 18116</strain>
    </source>
</reference>
<dbReference type="InterPro" id="IPR036388">
    <property type="entry name" value="WH-like_DNA-bd_sf"/>
</dbReference>
<dbReference type="GO" id="GO:0006352">
    <property type="term" value="P:DNA-templated transcription initiation"/>
    <property type="evidence" value="ECO:0007669"/>
    <property type="project" value="InterPro"/>
</dbReference>
<protein>
    <submittedName>
        <fullName evidence="7">RNA polymerase sigma-70 factor (ECF subfamily)</fullName>
    </submittedName>
</protein>
<evidence type="ECO:0000256" key="1">
    <source>
        <dbReference type="ARBA" id="ARBA00010641"/>
    </source>
</evidence>
<comment type="caution">
    <text evidence="7">The sequence shown here is derived from an EMBL/GenBank/DDBJ whole genome shotgun (WGS) entry which is preliminary data.</text>
</comment>
<dbReference type="InterPro" id="IPR013249">
    <property type="entry name" value="RNA_pol_sigma70_r4_t2"/>
</dbReference>
<dbReference type="InterPro" id="IPR013324">
    <property type="entry name" value="RNA_pol_sigma_r3/r4-like"/>
</dbReference>
<sequence>MSVNYSNIEQELLNRIAEGDEAAFKELYDRSWNRLYAFAISWLKSGILAEDVVQDIFLKLWIRRAELSAIKNADNYLFILCRNAVLNLMEKNAVRQKSGNEIASALESPLLPDAVLQLKELKTTINQLVEKLPTQQRLVYKMSREEGLTHDEIAQRLGILKETVKNHMVRALNTLRKNADPGNTLALLFFWMLELTLKK</sequence>
<dbReference type="PANTHER" id="PTHR43133">
    <property type="entry name" value="RNA POLYMERASE ECF-TYPE SIGMA FACTO"/>
    <property type="match status" value="1"/>
</dbReference>
<feature type="domain" description="RNA polymerase sigma factor 70 region 4 type 2" evidence="6">
    <location>
        <begin position="125"/>
        <end position="175"/>
    </location>
</feature>
<dbReference type="OrthoDB" id="659569at2"/>
<dbReference type="AlphaFoldDB" id="A0A4Q7MSV8"/>
<evidence type="ECO:0000259" key="6">
    <source>
        <dbReference type="Pfam" id="PF08281"/>
    </source>
</evidence>
<organism evidence="7 8">
    <name type="scientific">Pseudobacter ginsenosidimutans</name>
    <dbReference type="NCBI Taxonomy" id="661488"/>
    <lineage>
        <taxon>Bacteria</taxon>
        <taxon>Pseudomonadati</taxon>
        <taxon>Bacteroidota</taxon>
        <taxon>Chitinophagia</taxon>
        <taxon>Chitinophagales</taxon>
        <taxon>Chitinophagaceae</taxon>
        <taxon>Pseudobacter</taxon>
    </lineage>
</organism>
<name>A0A4Q7MSV8_9BACT</name>
<dbReference type="PANTHER" id="PTHR43133:SF46">
    <property type="entry name" value="RNA POLYMERASE SIGMA-70 FACTOR ECF SUBFAMILY"/>
    <property type="match status" value="1"/>
</dbReference>
<dbReference type="Pfam" id="PF04542">
    <property type="entry name" value="Sigma70_r2"/>
    <property type="match status" value="1"/>
</dbReference>
<dbReference type="GO" id="GO:0003677">
    <property type="term" value="F:DNA binding"/>
    <property type="evidence" value="ECO:0007669"/>
    <property type="project" value="InterPro"/>
</dbReference>
<evidence type="ECO:0000313" key="8">
    <source>
        <dbReference type="Proteomes" id="UP000293874"/>
    </source>
</evidence>
<keyword evidence="8" id="KW-1185">Reference proteome</keyword>
<proteinExistence type="inferred from homology"/>
<dbReference type="SUPFAM" id="SSF88659">
    <property type="entry name" value="Sigma3 and sigma4 domains of RNA polymerase sigma factors"/>
    <property type="match status" value="1"/>
</dbReference>
<dbReference type="InterPro" id="IPR007627">
    <property type="entry name" value="RNA_pol_sigma70_r2"/>
</dbReference>